<keyword evidence="2" id="KW-1185">Reference proteome</keyword>
<name>A0A1G9JNF4_9ACTN</name>
<evidence type="ECO:0000313" key="1">
    <source>
        <dbReference type="EMBL" id="SDL39127.1"/>
    </source>
</evidence>
<gene>
    <name evidence="1" type="ORF">SAMN05421806_13326</name>
</gene>
<protein>
    <submittedName>
        <fullName evidence="1">Uncharacterized protein</fullName>
    </submittedName>
</protein>
<organism evidence="1 2">
    <name type="scientific">Streptomyces indicus</name>
    <dbReference type="NCBI Taxonomy" id="417292"/>
    <lineage>
        <taxon>Bacteria</taxon>
        <taxon>Bacillati</taxon>
        <taxon>Actinomycetota</taxon>
        <taxon>Actinomycetes</taxon>
        <taxon>Kitasatosporales</taxon>
        <taxon>Streptomycetaceae</taxon>
        <taxon>Streptomyces</taxon>
    </lineage>
</organism>
<proteinExistence type="predicted"/>
<sequence length="118" mass="12407">MTVQYDYRHWSATSAGRASHGNPIAGTEITAALPATKQGPHFTDQHGRPTHTLALTPTGTAGRTLLPGLTAGNTPGTYRLTLTTTEGVTLDIELTVTPGHDHGADAPRGWTLIRTILG</sequence>
<dbReference type="STRING" id="417292.SAMN05421806_13326"/>
<reference evidence="1 2" key="1">
    <citation type="submission" date="2016-10" db="EMBL/GenBank/DDBJ databases">
        <authorList>
            <person name="de Groot N.N."/>
        </authorList>
    </citation>
    <scope>NUCLEOTIDE SEQUENCE [LARGE SCALE GENOMIC DNA]</scope>
    <source>
        <strain evidence="1 2">CGMCC 4.5727</strain>
    </source>
</reference>
<dbReference type="RefSeq" id="WP_143041449.1">
    <property type="nucleotide sequence ID" value="NZ_FNFF01000033.1"/>
</dbReference>
<accession>A0A1G9JNF4</accession>
<dbReference type="AlphaFoldDB" id="A0A1G9JNF4"/>
<dbReference type="Proteomes" id="UP000199155">
    <property type="component" value="Unassembled WGS sequence"/>
</dbReference>
<dbReference type="EMBL" id="FNFF01000033">
    <property type="protein sequence ID" value="SDL39127.1"/>
    <property type="molecule type" value="Genomic_DNA"/>
</dbReference>
<evidence type="ECO:0000313" key="2">
    <source>
        <dbReference type="Proteomes" id="UP000199155"/>
    </source>
</evidence>